<evidence type="ECO:0000256" key="1">
    <source>
        <dbReference type="SAM" id="MobiDB-lite"/>
    </source>
</evidence>
<dbReference type="Gene3D" id="3.30.420.10">
    <property type="entry name" value="Ribonuclease H-like superfamily/Ribonuclease H"/>
    <property type="match status" value="2"/>
</dbReference>
<dbReference type="GO" id="GO:0015074">
    <property type="term" value="P:DNA integration"/>
    <property type="evidence" value="ECO:0007669"/>
    <property type="project" value="InterPro"/>
</dbReference>
<dbReference type="InterPro" id="IPR036397">
    <property type="entry name" value="RNaseH_sf"/>
</dbReference>
<dbReference type="AlphaFoldDB" id="A0A085MT37"/>
<name>A0A085MT37_9BILA</name>
<dbReference type="InterPro" id="IPR055475">
    <property type="entry name" value="DUF7047"/>
</dbReference>
<dbReference type="PANTHER" id="PTHR37984:SF5">
    <property type="entry name" value="PROTEIN NYNRIN-LIKE"/>
    <property type="match status" value="1"/>
</dbReference>
<evidence type="ECO:0000313" key="3">
    <source>
        <dbReference type="EMBL" id="KFD60383.1"/>
    </source>
</evidence>
<accession>A0A085MT37</accession>
<dbReference type="PANTHER" id="PTHR37984">
    <property type="entry name" value="PROTEIN CBG26694"/>
    <property type="match status" value="1"/>
</dbReference>
<dbReference type="InterPro" id="IPR012337">
    <property type="entry name" value="RNaseH-like_sf"/>
</dbReference>
<feature type="domain" description="Integrase catalytic" evidence="2">
    <location>
        <begin position="454"/>
        <end position="505"/>
    </location>
</feature>
<organism evidence="3">
    <name type="scientific">Trichuris suis</name>
    <name type="common">pig whipworm</name>
    <dbReference type="NCBI Taxonomy" id="68888"/>
    <lineage>
        <taxon>Eukaryota</taxon>
        <taxon>Metazoa</taxon>
        <taxon>Ecdysozoa</taxon>
        <taxon>Nematoda</taxon>
        <taxon>Enoplea</taxon>
        <taxon>Dorylaimia</taxon>
        <taxon>Trichinellida</taxon>
        <taxon>Trichuridae</taxon>
        <taxon>Trichuris</taxon>
    </lineage>
</organism>
<dbReference type="Proteomes" id="UP000030758">
    <property type="component" value="Unassembled WGS sequence"/>
</dbReference>
<dbReference type="PROSITE" id="PS50994">
    <property type="entry name" value="INTEGRASE"/>
    <property type="match status" value="1"/>
</dbReference>
<feature type="region of interest" description="Disordered" evidence="1">
    <location>
        <begin position="607"/>
        <end position="670"/>
    </location>
</feature>
<gene>
    <name evidence="3" type="ORF">M514_27429</name>
</gene>
<dbReference type="Pfam" id="PF23088">
    <property type="entry name" value="DUF7047"/>
    <property type="match status" value="1"/>
</dbReference>
<dbReference type="InterPro" id="IPR050951">
    <property type="entry name" value="Retrovirus_Pol_polyprotein"/>
</dbReference>
<protein>
    <recommendedName>
        <fullName evidence="2">Integrase catalytic domain-containing protein</fullName>
    </recommendedName>
</protein>
<dbReference type="SUPFAM" id="SSF53098">
    <property type="entry name" value="Ribonuclease H-like"/>
    <property type="match status" value="2"/>
</dbReference>
<reference evidence="3" key="1">
    <citation type="journal article" date="2014" name="Nat. Genet.">
        <title>Genome and transcriptome of the porcine whipworm Trichuris suis.</title>
        <authorList>
            <person name="Jex A.R."/>
            <person name="Nejsum P."/>
            <person name="Schwarz E.M."/>
            <person name="Hu L."/>
            <person name="Young N.D."/>
            <person name="Hall R.S."/>
            <person name="Korhonen P.K."/>
            <person name="Liao S."/>
            <person name="Thamsborg S."/>
            <person name="Xia J."/>
            <person name="Xu P."/>
            <person name="Wang S."/>
            <person name="Scheerlinck J.P."/>
            <person name="Hofmann A."/>
            <person name="Sternberg P.W."/>
            <person name="Wang J."/>
            <person name="Gasser R.B."/>
        </authorList>
    </citation>
    <scope>NUCLEOTIDE SEQUENCE [LARGE SCALE GENOMIC DNA]</scope>
    <source>
        <strain evidence="3">DCEP-RM93F</strain>
    </source>
</reference>
<feature type="compositionally biased region" description="Basic and acidic residues" evidence="1">
    <location>
        <begin position="607"/>
        <end position="623"/>
    </location>
</feature>
<evidence type="ECO:0000259" key="2">
    <source>
        <dbReference type="PROSITE" id="PS50994"/>
    </source>
</evidence>
<dbReference type="GO" id="GO:0003676">
    <property type="term" value="F:nucleic acid binding"/>
    <property type="evidence" value="ECO:0007669"/>
    <property type="project" value="InterPro"/>
</dbReference>
<dbReference type="EMBL" id="KL367671">
    <property type="protein sequence ID" value="KFD60383.1"/>
    <property type="molecule type" value="Genomic_DNA"/>
</dbReference>
<feature type="compositionally biased region" description="Basic residues" evidence="1">
    <location>
        <begin position="655"/>
        <end position="664"/>
    </location>
</feature>
<sequence>DVVAVSRVQQELARYGLNCKAHQRVAEGARVPGLRVWGEHNGLKWRRDGEVGDVPRKLTRDAVFSYCGQLVGHFPVCGWLRVAAVFAKRAINAATRAWDEPVENNAIRSFLEEITARMKKQDPAQGKWDVSGDNARVWVDASGLALGVALEAGGSIIEDASWLRPDDAQHINMVELDAVIRGLNLALSWRMKSVELMTDSSTVSRSVSYGLSGKARLRTKAFGEMLIRRLIATVLSLVKEYDLQLTVTLVRSENNRADALTRVPQKWLASLATPHEDVCAAIADLDIKRLIAGVHHETGHPGVRRTLYFARRLNPMVCRRTVRQTVGDCQVCQSIDPAPMKWTRGSLGVEPSSRRVGMDITHCGPRPYLTLIDCGPSRFAVWRPLRLQTNEMDARKLGRRAGLAESGNGHHPLWTEALPNSYRLRALAICRLAPPTAPDQRGHKQLGCVFCEGGASEELLVDNDTALRSRAFSDFASRWDVRVRFRCAYVPSGNGIVERYHRSVKVIAARKGCSIMEAVYLYNVTPRDDRTASSAPAAAVYKYGVRVRGIDRRLEEDQPEQVPYLVGDKVWVRPPDVRCDCRYRSGTITDSLSRHAVYVDGTPRHVRDLRRRTSEESPSERLQTEASYDDLAGPSAARVAPSDEDPEAGQGALRRSSRLRKARSLHCSDS</sequence>
<proteinExistence type="predicted"/>
<dbReference type="InterPro" id="IPR001584">
    <property type="entry name" value="Integrase_cat-core"/>
</dbReference>
<feature type="non-terminal residue" evidence="3">
    <location>
        <position position="1"/>
    </location>
</feature>